<keyword evidence="1" id="KW-1133">Transmembrane helix</keyword>
<evidence type="ECO:0000256" key="1">
    <source>
        <dbReference type="SAM" id="Phobius"/>
    </source>
</evidence>
<organism evidence="2 3">
    <name type="scientific">Pedobacter yulinensis</name>
    <dbReference type="NCBI Taxonomy" id="2126353"/>
    <lineage>
        <taxon>Bacteria</taxon>
        <taxon>Pseudomonadati</taxon>
        <taxon>Bacteroidota</taxon>
        <taxon>Sphingobacteriia</taxon>
        <taxon>Sphingobacteriales</taxon>
        <taxon>Sphingobacteriaceae</taxon>
        <taxon>Pedobacter</taxon>
    </lineage>
</organism>
<accession>A0A2T3HMV2</accession>
<evidence type="ECO:0000313" key="3">
    <source>
        <dbReference type="Proteomes" id="UP000240912"/>
    </source>
</evidence>
<protein>
    <submittedName>
        <fullName evidence="2">Uncharacterized protein</fullName>
    </submittedName>
</protein>
<evidence type="ECO:0000313" key="2">
    <source>
        <dbReference type="EMBL" id="PST83701.1"/>
    </source>
</evidence>
<dbReference type="EMBL" id="PYLS01000005">
    <property type="protein sequence ID" value="PST83701.1"/>
    <property type="molecule type" value="Genomic_DNA"/>
</dbReference>
<gene>
    <name evidence="2" type="ORF">C7T94_14340</name>
</gene>
<name>A0A2T3HMV2_9SPHI</name>
<dbReference type="Proteomes" id="UP000240912">
    <property type="component" value="Unassembled WGS sequence"/>
</dbReference>
<reference evidence="2 3" key="1">
    <citation type="submission" date="2018-03" db="EMBL/GenBank/DDBJ databases">
        <authorList>
            <person name="Keele B.F."/>
        </authorList>
    </citation>
    <scope>NUCLEOTIDE SEQUENCE [LARGE SCALE GENOMIC DNA]</scope>
    <source>
        <strain evidence="2 3">YL28-9</strain>
    </source>
</reference>
<keyword evidence="1" id="KW-0472">Membrane</keyword>
<keyword evidence="3" id="KW-1185">Reference proteome</keyword>
<dbReference type="OrthoDB" id="9926690at2"/>
<sequence>MKGKPVSLPVMIGPGFCFLGAYPNYFFDYTLENEFMAIDRFGPGSGVVQHVYNIKIKKVIDRDTQEGITSQVSIFPAEGINVQITKNIYNDDWAGGGNR</sequence>
<dbReference type="RefSeq" id="WP_107215963.1">
    <property type="nucleotide sequence ID" value="NZ_KZ686269.1"/>
</dbReference>
<proteinExistence type="predicted"/>
<dbReference type="AlphaFoldDB" id="A0A2T3HMV2"/>
<feature type="transmembrane region" description="Helical" evidence="1">
    <location>
        <begin position="6"/>
        <end position="27"/>
    </location>
</feature>
<keyword evidence="1" id="KW-0812">Transmembrane</keyword>
<comment type="caution">
    <text evidence="2">The sequence shown here is derived from an EMBL/GenBank/DDBJ whole genome shotgun (WGS) entry which is preliminary data.</text>
</comment>